<feature type="compositionally biased region" description="Polar residues" evidence="2">
    <location>
        <begin position="227"/>
        <end position="238"/>
    </location>
</feature>
<evidence type="ECO:0000313" key="5">
    <source>
        <dbReference type="Proteomes" id="UP000507536"/>
    </source>
</evidence>
<gene>
    <name evidence="4" type="ORF">PCHDS_000089300</name>
</gene>
<dbReference type="PROSITE" id="PS50978">
    <property type="entry name" value="NEAT"/>
    <property type="match status" value="1"/>
</dbReference>
<feature type="coiled-coil region" evidence="1">
    <location>
        <begin position="828"/>
        <end position="862"/>
    </location>
</feature>
<feature type="region of interest" description="Disordered" evidence="2">
    <location>
        <begin position="217"/>
        <end position="238"/>
    </location>
</feature>
<feature type="coiled-coil region" evidence="1">
    <location>
        <begin position="1025"/>
        <end position="1056"/>
    </location>
</feature>
<feature type="coiled-coil region" evidence="1">
    <location>
        <begin position="930"/>
        <end position="982"/>
    </location>
</feature>
<reference evidence="4 5" key="1">
    <citation type="submission" date="2016-08" db="EMBL/GenBank/DDBJ databases">
        <authorList>
            <consortium name="Pathogen Informatics"/>
        </authorList>
    </citation>
    <scope>NUCLEOTIDE SEQUENCE [LARGE SCALE GENOMIC DNA]</scope>
    <source>
        <strain evidence="4 5">DS</strain>
    </source>
</reference>
<keyword evidence="1" id="KW-0175">Coiled coil</keyword>
<dbReference type="EMBL" id="LT608185">
    <property type="protein sequence ID" value="SCM03464.1"/>
    <property type="molecule type" value="Genomic_DNA"/>
</dbReference>
<feature type="compositionally biased region" description="Basic and acidic residues" evidence="2">
    <location>
        <begin position="1198"/>
        <end position="1211"/>
    </location>
</feature>
<feature type="compositionally biased region" description="Polar residues" evidence="2">
    <location>
        <begin position="1169"/>
        <end position="1187"/>
    </location>
</feature>
<feature type="region of interest" description="Disordered" evidence="2">
    <location>
        <begin position="1169"/>
        <end position="1220"/>
    </location>
</feature>
<evidence type="ECO:0000313" key="4">
    <source>
        <dbReference type="EMBL" id="SCM03464.1"/>
    </source>
</evidence>
<evidence type="ECO:0000259" key="3">
    <source>
        <dbReference type="PROSITE" id="PS50978"/>
    </source>
</evidence>
<dbReference type="Proteomes" id="UP000507536">
    <property type="component" value="Chromosome 5"/>
</dbReference>
<feature type="domain" description="NEAT" evidence="3">
    <location>
        <begin position="1679"/>
        <end position="1766"/>
    </location>
</feature>
<sequence>MERSNIFSEQIIEFLKKKKIRENKLVYDKEKKEKKYDVNNFKVYRTNELNKNTVHFILQNEKKDSANKNQIAEHAIRHNNIKDGKTENGDEIFSKNFDNSSILKIKNIKLKINKYLDKCHDVSNEKLKKYHIDVNKIIDEIKEETLIRTNLLQKNLQTSNQLIDEYIQKSVTIKWDNPNVDFQSLANKKDNYQVAIKYYENTFLFYLDKNFIKTTNNTLDNPLPNNGSSRNSKFENGNETENFQTIEEIKMHITQRMKEISNNWVSVENIFTKLNEDINNFILYFEKKYEDSKKDINKKIQELESQLKETIYYTNNEINVLIDNESEKNNIFIELLNYFNDYILHLYKYIYNKYKECENIFYNILYEHDHNDNCYVYLSISENYINNLKNEKFLKYIINMFENNYVNIYNDRINKIKKDEYFVNFFILENSQDFFTPFNQYYENYMNKYEQIERLLISYKNVTFKLFFDFTNFNNIIKNHTKKKRELTKDQPYNTLSKLKKRDGTKNLTHFDDKKLKREFYEQYISNILNYYNAINLRDDYFLLTFFEFLENLKSCVIMSYIEIQKNITHYNNYCKIESNKLKKNYDILYNKYNINVKKCMNCTDYIQLTELHKENFELAKNIQLFFCTVEENANSTNNTFVTKLKEKLEILFLSILKKAKIISTDMQEAIIVEKKNKSTKKKNYEHVRTYNDTDLKVTKQEKENSKKIIKNIEKDSTNMKQISISEDDNIVIKQLIGEEINYKYIFDFTSFFQTIYDNYKNNIKTLLCSKEFKSKNNYPLYKKNEKNKTQEKRHRKKKTCNLQTNGGKIKISAEILIRNMLHQFQKKKDEELAKREQLAEIDKTQKDISFLNQDKNGEEENDNIPIDELNYDNIMYNIQILKKMFEEFLQTYYTNFKDVLFEHMLKIKENVEQEEYTKYFEKIYKNDYIKTMEENEKAISQIAENLKSKFIKNKENFDNLINKLNNLINEYTHVIDDQNIEESLMKSLNKVNKLFLKMEKQEEKNYKREHQNDYEYGEDFDVLVNNFKNNYKNFQDKLQNMINELNKEIKKVQTYYDMVIKIKEKNIDIEEIKKCLQNSINFRQNIIKKKNDIQNLYNSNIYIFNNKIKAIQTNNATIKKVTKNTLTSNETITYLHAKEEIKNVILIFYFLLYHIKNSISITKMAKQNNTQSGGTSKLPSPITTLPGQVKKTSIKSSIREEKSSNKDETKASTPQNKKIIPNPICDNKKEIINTNEINIKTKFEEIDKHIYNKLKLFQKIKNIYELRISTNSILDNIFLSTIISKNINSLLFSKSGNPLKEEIDHAITFSTQNNKANNEFLKLSDDFKGSEKKIDKENSLEKKNETDLNLVDAENDVKIYIENILTRKKYSDLKFFLYTCIYIISIITKILTPYNNNFFKEKTGEYNHVLFIYYDISYLVYKNYILQNNEKIKNNNLKELYIQKDTISSYIYYPNNMLYKIKLFNLYNFEKKVVEEFLHTHFYTLSKMQTKENKENPNWIKIREEYMPDIYTLSTYLKVVSKKVAYFAFKEVYDHHSHLSSQRIDIMQQNFVLKFEETSEELEIKDDVPDTILMRKAELYKLFNLYIIGIKNILSNHLYSLYENLYSNFIFFVYLLNMLPCNSGLDQNENKISVFEAYPFCSIMQNAKTAQIAFLNLFKTHRFPSPFSSDDLSDIKKKVESVYGINYEKIKKKNNEAKISNNINKDQFHMPYNNEHSYIVNKLERKIEKYMLKFYADITKKMDTKKIEIIKIISNDKKNNRKYYE</sequence>
<evidence type="ECO:0000256" key="2">
    <source>
        <dbReference type="SAM" id="MobiDB-lite"/>
    </source>
</evidence>
<accession>A0A1C6XHV5</accession>
<evidence type="ECO:0000256" key="1">
    <source>
        <dbReference type="SAM" id="Coils"/>
    </source>
</evidence>
<organism evidence="4 5">
    <name type="scientific">Plasmodium chabaudi adami</name>
    <dbReference type="NCBI Taxonomy" id="5826"/>
    <lineage>
        <taxon>Eukaryota</taxon>
        <taxon>Sar</taxon>
        <taxon>Alveolata</taxon>
        <taxon>Apicomplexa</taxon>
        <taxon>Aconoidasida</taxon>
        <taxon>Haemosporida</taxon>
        <taxon>Plasmodiidae</taxon>
        <taxon>Plasmodium</taxon>
        <taxon>Plasmodium (Vinckeia)</taxon>
    </lineage>
</organism>
<feature type="compositionally biased region" description="Low complexity" evidence="2">
    <location>
        <begin position="217"/>
        <end position="226"/>
    </location>
</feature>
<name>A0A1C6XHV5_PLACE</name>
<dbReference type="InterPro" id="IPR006635">
    <property type="entry name" value="NEAT_dom"/>
</dbReference>
<protein>
    <recommendedName>
        <fullName evidence="3">NEAT domain-containing protein</fullName>
    </recommendedName>
</protein>
<proteinExistence type="predicted"/>